<sequence>MAFFAFSFPAWGQNQTMGRENYLTWDEFLEHYLFDKDTDDAEGERQHLLELEKLEELHQQPLNINTAAREDLLKLPFLNEVQVDS</sequence>
<reference evidence="1" key="1">
    <citation type="journal article" date="2012" name="PLoS ONE">
        <title>Gene sets for utilization of primary and secondary nutrition supplies in the distal gut of endangered iberian lynx.</title>
        <authorList>
            <person name="Alcaide M."/>
            <person name="Messina E."/>
            <person name="Richter M."/>
            <person name="Bargiela R."/>
            <person name="Peplies J."/>
            <person name="Huws S.A."/>
            <person name="Newbold C.J."/>
            <person name="Golyshin P.N."/>
            <person name="Simon M.A."/>
            <person name="Lopez G."/>
            <person name="Yakimov M.M."/>
            <person name="Ferrer M."/>
        </authorList>
    </citation>
    <scope>NUCLEOTIDE SEQUENCE</scope>
</reference>
<name>J9GEM9_9ZZZZ</name>
<feature type="non-terminal residue" evidence="1">
    <location>
        <position position="85"/>
    </location>
</feature>
<organism evidence="1">
    <name type="scientific">gut metagenome</name>
    <dbReference type="NCBI Taxonomy" id="749906"/>
    <lineage>
        <taxon>unclassified sequences</taxon>
        <taxon>metagenomes</taxon>
        <taxon>organismal metagenomes</taxon>
    </lineage>
</organism>
<proteinExistence type="predicted"/>
<comment type="caution">
    <text evidence="1">The sequence shown here is derived from an EMBL/GenBank/DDBJ whole genome shotgun (WGS) entry which is preliminary data.</text>
</comment>
<protein>
    <submittedName>
        <fullName evidence="1">Uncharacterized protein</fullName>
    </submittedName>
</protein>
<gene>
    <name evidence="1" type="ORF">EVA_06094</name>
</gene>
<dbReference type="EMBL" id="AMCI01001359">
    <property type="protein sequence ID" value="EJX05797.1"/>
    <property type="molecule type" value="Genomic_DNA"/>
</dbReference>
<accession>J9GEM9</accession>
<dbReference type="AlphaFoldDB" id="J9GEM9"/>
<evidence type="ECO:0000313" key="1">
    <source>
        <dbReference type="EMBL" id="EJX05797.1"/>
    </source>
</evidence>